<dbReference type="Gene3D" id="3.30.110.70">
    <property type="entry name" value="Hypothetical protein apc22750. Chain B"/>
    <property type="match status" value="1"/>
</dbReference>
<evidence type="ECO:0000256" key="1">
    <source>
        <dbReference type="ARBA" id="ARBA00010751"/>
    </source>
</evidence>
<protein>
    <recommendedName>
        <fullName evidence="2">UPF0145 protein CGERO_02520</fullName>
    </recommendedName>
</protein>
<sequence length="106" mass="11141">MIVTTTHSVEGRQITEYLRVIAGETVAGINMFKDIGAGLRNLVGGRAGSYEGELIQARENALAELVNRAMELGADAVVGVELDYSSLGQANDMLMVTATGTAVRLG</sequence>
<evidence type="ECO:0000256" key="2">
    <source>
        <dbReference type="HAMAP-Rule" id="MF_00338"/>
    </source>
</evidence>
<dbReference type="PANTHER" id="PTHR34068">
    <property type="entry name" value="UPF0145 PROTEIN YBJQ"/>
    <property type="match status" value="1"/>
</dbReference>
<dbReference type="SUPFAM" id="SSF117782">
    <property type="entry name" value="YbjQ-like"/>
    <property type="match status" value="1"/>
</dbReference>
<keyword evidence="4" id="KW-1185">Reference proteome</keyword>
<dbReference type="OrthoDB" id="9796448at2"/>
<evidence type="ECO:0000313" key="4">
    <source>
        <dbReference type="Proteomes" id="UP000271587"/>
    </source>
</evidence>
<dbReference type="EMBL" id="CP033897">
    <property type="protein sequence ID" value="AZA10828.1"/>
    <property type="molecule type" value="Genomic_DNA"/>
</dbReference>
<dbReference type="Pfam" id="PF01906">
    <property type="entry name" value="YbjQ_1"/>
    <property type="match status" value="1"/>
</dbReference>
<dbReference type="AlphaFoldDB" id="A0A3G6J1J3"/>
<dbReference type="InterPro" id="IPR002765">
    <property type="entry name" value="UPF0145_YbjQ-like"/>
</dbReference>
<dbReference type="HAMAP" id="MF_00338">
    <property type="entry name" value="UPF0145"/>
    <property type="match status" value="1"/>
</dbReference>
<accession>A0A3G6J1J3</accession>
<organism evidence="3 4">
    <name type="scientific">Corynebacterium gerontici</name>
    <dbReference type="NCBI Taxonomy" id="2079234"/>
    <lineage>
        <taxon>Bacteria</taxon>
        <taxon>Bacillati</taxon>
        <taxon>Actinomycetota</taxon>
        <taxon>Actinomycetes</taxon>
        <taxon>Mycobacteriales</taxon>
        <taxon>Corynebacteriaceae</taxon>
        <taxon>Corynebacterium</taxon>
    </lineage>
</organism>
<evidence type="ECO:0000313" key="3">
    <source>
        <dbReference type="EMBL" id="AZA10828.1"/>
    </source>
</evidence>
<name>A0A3G6J1J3_9CORY</name>
<comment type="similarity">
    <text evidence="1 2">Belongs to the UPF0145 family.</text>
</comment>
<gene>
    <name evidence="3" type="ORF">CGERO_02520</name>
</gene>
<dbReference type="KEGG" id="cgk:CGERO_02520"/>
<reference evidence="3 4" key="1">
    <citation type="submission" date="2018-11" db="EMBL/GenBank/DDBJ databases">
        <authorList>
            <person name="Kleinhagauer T."/>
            <person name="Glaeser S.P."/>
            <person name="Spergser J."/>
            <person name="Ruckert C."/>
            <person name="Kaempfer P."/>
            <person name="Busse H.-J."/>
        </authorList>
    </citation>
    <scope>NUCLEOTIDE SEQUENCE [LARGE SCALE GENOMIC DNA]</scope>
    <source>
        <strain evidence="3 4">W8</strain>
    </source>
</reference>
<dbReference type="RefSeq" id="WP_123933314.1">
    <property type="nucleotide sequence ID" value="NZ_CP033897.1"/>
</dbReference>
<proteinExistence type="inferred from homology"/>
<dbReference type="Proteomes" id="UP000271587">
    <property type="component" value="Chromosome"/>
</dbReference>
<dbReference type="InterPro" id="IPR035439">
    <property type="entry name" value="UPF0145_dom_sf"/>
</dbReference>
<dbReference type="PANTHER" id="PTHR34068:SF1">
    <property type="entry name" value="UPF0145 PROTEIN YBJQ"/>
    <property type="match status" value="1"/>
</dbReference>